<dbReference type="PANTHER" id="PTHR10177">
    <property type="entry name" value="CYCLINS"/>
    <property type="match status" value="1"/>
</dbReference>
<evidence type="ECO:0000313" key="3">
    <source>
        <dbReference type="EMBL" id="CAI2359039.1"/>
    </source>
</evidence>
<accession>A0AAD1X322</accession>
<dbReference type="SMART" id="SM00385">
    <property type="entry name" value="CYCLIN"/>
    <property type="match status" value="1"/>
</dbReference>
<dbReference type="SUPFAM" id="SSF47954">
    <property type="entry name" value="Cyclin-like"/>
    <property type="match status" value="1"/>
</dbReference>
<proteinExistence type="inferred from homology"/>
<dbReference type="InterPro" id="IPR006671">
    <property type="entry name" value="Cyclin_N"/>
</dbReference>
<dbReference type="InterPro" id="IPR013763">
    <property type="entry name" value="Cyclin-like_dom"/>
</dbReference>
<comment type="caution">
    <text evidence="3">The sequence shown here is derived from an EMBL/GenBank/DDBJ whole genome shotgun (WGS) entry which is preliminary data.</text>
</comment>
<evidence type="ECO:0000313" key="4">
    <source>
        <dbReference type="Proteomes" id="UP001295684"/>
    </source>
</evidence>
<dbReference type="Pfam" id="PF00134">
    <property type="entry name" value="Cyclin_N"/>
    <property type="match status" value="1"/>
</dbReference>
<sequence length="414" mass="47821">MPHSHNEHRNYQESVYKTNPEYLKLNHPSLSPRMVSLVLHWVQQCCEVFYLKRETYYLASCYFHLYLSKVENLKPKHLQLIATSCLLIAFKIEELGLLSCNSLVEVNNGQCSKTDIVVMEKHISKTLCWKLYPKTLNNILGQATRQWDDFVNGNLRVFISLGLIPQAMDSDENKFNNFIGSKVLCDVSSIVENNFCFQDSQYAERVLGSHPTYSCFRYLAGILDMIDLDIKSLEYNKAKLVLSVLYLVIGLRMSIFHKKHLKLKFKHAAKTSDLGFESCSNPDSSLEGTTPISLFQLLQTSDPKLPSHYQSLFFKIKNFTYLFTCFLRQEYSCTYASLVDCLEYASLFVAEAQEVYQMPEVVFATEQEVRVREIKPLRFSDIINSFTFDQDLTSKLKKISEKRKISITPNSSYT</sequence>
<evidence type="ECO:0000259" key="2">
    <source>
        <dbReference type="SMART" id="SM00385"/>
    </source>
</evidence>
<name>A0AAD1X322_EUPCR</name>
<dbReference type="EMBL" id="CAMPGE010000300">
    <property type="protein sequence ID" value="CAI2359039.1"/>
    <property type="molecule type" value="Genomic_DNA"/>
</dbReference>
<evidence type="ECO:0000256" key="1">
    <source>
        <dbReference type="RuleBase" id="RU000383"/>
    </source>
</evidence>
<organism evidence="3 4">
    <name type="scientific">Euplotes crassus</name>
    <dbReference type="NCBI Taxonomy" id="5936"/>
    <lineage>
        <taxon>Eukaryota</taxon>
        <taxon>Sar</taxon>
        <taxon>Alveolata</taxon>
        <taxon>Ciliophora</taxon>
        <taxon>Intramacronucleata</taxon>
        <taxon>Spirotrichea</taxon>
        <taxon>Hypotrichia</taxon>
        <taxon>Euplotida</taxon>
        <taxon>Euplotidae</taxon>
        <taxon>Moneuplotes</taxon>
    </lineage>
</organism>
<dbReference type="InterPro" id="IPR036915">
    <property type="entry name" value="Cyclin-like_sf"/>
</dbReference>
<comment type="similarity">
    <text evidence="1">Belongs to the cyclin family.</text>
</comment>
<dbReference type="AlphaFoldDB" id="A0AAD1X322"/>
<protein>
    <recommendedName>
        <fullName evidence="2">Cyclin-like domain-containing protein</fullName>
    </recommendedName>
</protein>
<dbReference type="Proteomes" id="UP001295684">
    <property type="component" value="Unassembled WGS sequence"/>
</dbReference>
<gene>
    <name evidence="3" type="ORF">ECRASSUSDP1_LOCUS324</name>
</gene>
<reference evidence="3" key="1">
    <citation type="submission" date="2023-07" db="EMBL/GenBank/DDBJ databases">
        <authorList>
            <consortium name="AG Swart"/>
            <person name="Singh M."/>
            <person name="Singh A."/>
            <person name="Seah K."/>
            <person name="Emmerich C."/>
        </authorList>
    </citation>
    <scope>NUCLEOTIDE SEQUENCE</scope>
    <source>
        <strain evidence="3">DP1</strain>
    </source>
</reference>
<dbReference type="Gene3D" id="1.10.472.10">
    <property type="entry name" value="Cyclin-like"/>
    <property type="match status" value="2"/>
</dbReference>
<dbReference type="InterPro" id="IPR039361">
    <property type="entry name" value="Cyclin"/>
</dbReference>
<feature type="domain" description="Cyclin-like" evidence="2">
    <location>
        <begin position="40"/>
        <end position="125"/>
    </location>
</feature>
<keyword evidence="1" id="KW-0195">Cyclin</keyword>
<keyword evidence="4" id="KW-1185">Reference proteome</keyword>